<dbReference type="Gramene" id="evm.model.10.864">
    <property type="protein sequence ID" value="cds.evm.model.10.864"/>
    <property type="gene ID" value="evm.TU.10.864"/>
</dbReference>
<dbReference type="InterPro" id="IPR044730">
    <property type="entry name" value="RNase_H-like_dom_plant"/>
</dbReference>
<accession>A0A803QQN9</accession>
<dbReference type="Gene3D" id="3.30.420.10">
    <property type="entry name" value="Ribonuclease H-like superfamily/Ribonuclease H"/>
    <property type="match status" value="1"/>
</dbReference>
<dbReference type="GO" id="GO:0004523">
    <property type="term" value="F:RNA-DNA hybrid ribonuclease activity"/>
    <property type="evidence" value="ECO:0007669"/>
    <property type="project" value="InterPro"/>
</dbReference>
<proteinExistence type="predicted"/>
<dbReference type="InterPro" id="IPR025836">
    <property type="entry name" value="Zn_knuckle_CX2CX4HX4C"/>
</dbReference>
<evidence type="ECO:0008006" key="5">
    <source>
        <dbReference type="Google" id="ProtNLM"/>
    </source>
</evidence>
<dbReference type="EnsemblPlants" id="evm.model.10.864">
    <property type="protein sequence ID" value="cds.evm.model.10.864"/>
    <property type="gene ID" value="evm.TU.10.864"/>
</dbReference>
<protein>
    <recommendedName>
        <fullName evidence="5">RNase H type-1 domain-containing protein</fullName>
    </recommendedName>
</protein>
<reference evidence="3" key="1">
    <citation type="submission" date="2021-03" db="UniProtKB">
        <authorList>
            <consortium name="EnsemblPlants"/>
        </authorList>
    </citation>
    <scope>IDENTIFICATION</scope>
</reference>
<dbReference type="Pfam" id="PF14392">
    <property type="entry name" value="zf-CCHC_4"/>
    <property type="match status" value="2"/>
</dbReference>
<evidence type="ECO:0000259" key="1">
    <source>
        <dbReference type="Pfam" id="PF13456"/>
    </source>
</evidence>
<dbReference type="EMBL" id="UZAU01000813">
    <property type="status" value="NOT_ANNOTATED_CDS"/>
    <property type="molecule type" value="Genomic_DNA"/>
</dbReference>
<dbReference type="AlphaFoldDB" id="A0A803QQN9"/>
<dbReference type="CDD" id="cd06222">
    <property type="entry name" value="RNase_H_like"/>
    <property type="match status" value="1"/>
</dbReference>
<feature type="domain" description="RNase H type-1" evidence="1">
    <location>
        <begin position="1039"/>
        <end position="1149"/>
    </location>
</feature>
<name>A0A803QQN9_CANSA</name>
<dbReference type="Proteomes" id="UP000596661">
    <property type="component" value="Unassembled WGS sequence"/>
</dbReference>
<keyword evidence="4" id="KW-1185">Reference proteome</keyword>
<dbReference type="PANTHER" id="PTHR31286:SF180">
    <property type="entry name" value="OS10G0362600 PROTEIN"/>
    <property type="match status" value="1"/>
</dbReference>
<evidence type="ECO:0000313" key="3">
    <source>
        <dbReference type="EnsemblPlants" id="cds.evm.model.10.864"/>
    </source>
</evidence>
<dbReference type="Pfam" id="PF13456">
    <property type="entry name" value="RVT_3"/>
    <property type="match status" value="1"/>
</dbReference>
<dbReference type="InterPro" id="IPR012337">
    <property type="entry name" value="RNaseH-like_sf"/>
</dbReference>
<feature type="domain" description="Zinc knuckle CX2CX4HX4C" evidence="2">
    <location>
        <begin position="618"/>
        <end position="666"/>
    </location>
</feature>
<evidence type="ECO:0000313" key="4">
    <source>
        <dbReference type="Proteomes" id="UP000596661"/>
    </source>
</evidence>
<feature type="domain" description="Zinc knuckle CX2CX4HX4C" evidence="2">
    <location>
        <begin position="142"/>
        <end position="164"/>
    </location>
</feature>
<dbReference type="InterPro" id="IPR036397">
    <property type="entry name" value="RNaseH_sf"/>
</dbReference>
<dbReference type="InterPro" id="IPR040256">
    <property type="entry name" value="At4g02000-like"/>
</dbReference>
<dbReference type="PANTHER" id="PTHR31286">
    <property type="entry name" value="GLYCINE-RICH CELL WALL STRUCTURAL PROTEIN 1.8-LIKE"/>
    <property type="match status" value="1"/>
</dbReference>
<dbReference type="InterPro" id="IPR002156">
    <property type="entry name" value="RNaseH_domain"/>
</dbReference>
<sequence>MAVTTRRSQTNETTDLMATDPNVQTHINRSDPMVEDPDLSTYKPPRVLPSVGQGVTTPLAGFTTHRKQEPLVLIPNRLAWGKKTLSALISTIRKPIMADKHTKDHKRMQFARILIEMEIPNFPDRSFWYLNEYGKLLEQVIEYEWLPVKCKHCAVYGHIMGDCRRIEKPKETPKERKTVEKTVVILSEFVGVKSKEKQVQSHSVSTETSYVAADFNKTKEHWNVRGLNNKDKYDSFADIWRLNKLGVGVLIETKFRGEKLHRQNKDFFATFIYGANTIDNRSDLWLALSKINVAKAWLILSDFNVVFHHKDRNGETLLLLLNLLIPQAGLLKLLPQGVQTGGPRKLEQSFEMSKSLDPSAKAIWCGLNIPKHGFILSQAANMNMLTRDMFSMRSIPSSSMNLVPLMEEFVHPLLKNTLGDCNLEANDWIPEAAQFFFIIVASMEATRDVTRAVLRRVLRGFWFFLYITKLRYCSLHLPTSIFTFFTVVSGVFLSTVMDEFLNTVSTTLALPPDETIVFTYDVGSSSSSPATISLLLKLHTIRPYNHPSLMKTLSGIWSSQCCFPVSVSKHADGMFLVTFGCEGDIKRFIAMEVGDLIKVDKDTIKEGTRPYMCLRILLDVNLPIRRGMNIKFIRMGREFIKWLDFKYERLPDFCFFCRKLDHTKKYRLAFLPKCDELFSEPLCPYNILLRGKEKISKKSHPFQYPHHPTITMVNYQPVNLNLPPQHLSAHSITFLSFLNLNANFTGPFVPPQSTFVIMMPTPMNPNTTNIAPSFTRPNFDISMRSSAFTSYSTDSLIVADISASQMDTLSSALTLLVAGSDKVASVLRSWSSKCFSRAGKEVLLKVVIQAIPTYDMASFRLPIKICKGTEARMAKFWWGSTGCLGKFIGNPGSSVLKARYFPHFSILEVVPGHNPSYSWRRTWDVVKLWLYLDESMVNDILKVPVSGCYGHDDLIWERESFGIFTVKFAYHLAFSQQDLPSSSSFYIAPDPEKLCDIPDVQQVHSTSHNSTTLSAPAQPIELGNFRIFTDAAIDPKCRKYSVGVVVLDACNRVKAGFSTPFTGLVSPAIAEAKAIYQAIQWAQLIKLPVDVLMADCKSIVDKLSSCNWNNSILDDILSNIKNLLSFSPRLAICHVHREYNVIAHKVAKLGLGLDNELVWNGSLPSL</sequence>
<dbReference type="GO" id="GO:0003676">
    <property type="term" value="F:nucleic acid binding"/>
    <property type="evidence" value="ECO:0007669"/>
    <property type="project" value="InterPro"/>
</dbReference>
<organism evidence="3 4">
    <name type="scientific">Cannabis sativa</name>
    <name type="common">Hemp</name>
    <name type="synonym">Marijuana</name>
    <dbReference type="NCBI Taxonomy" id="3483"/>
    <lineage>
        <taxon>Eukaryota</taxon>
        <taxon>Viridiplantae</taxon>
        <taxon>Streptophyta</taxon>
        <taxon>Embryophyta</taxon>
        <taxon>Tracheophyta</taxon>
        <taxon>Spermatophyta</taxon>
        <taxon>Magnoliopsida</taxon>
        <taxon>eudicotyledons</taxon>
        <taxon>Gunneridae</taxon>
        <taxon>Pentapetalae</taxon>
        <taxon>rosids</taxon>
        <taxon>fabids</taxon>
        <taxon>Rosales</taxon>
        <taxon>Cannabaceae</taxon>
        <taxon>Cannabis</taxon>
    </lineage>
</organism>
<dbReference type="SUPFAM" id="SSF53098">
    <property type="entry name" value="Ribonuclease H-like"/>
    <property type="match status" value="1"/>
</dbReference>
<evidence type="ECO:0000259" key="2">
    <source>
        <dbReference type="Pfam" id="PF14392"/>
    </source>
</evidence>